<name>A0A101M985_PENFR</name>
<reference evidence="7 8" key="1">
    <citation type="submission" date="2015-10" db="EMBL/GenBank/DDBJ databases">
        <title>Genome sequencing of Penicillium freii.</title>
        <authorList>
            <person name="Nguyen H.D."/>
            <person name="Visagie C.M."/>
            <person name="Seifert K.A."/>
        </authorList>
    </citation>
    <scope>NUCLEOTIDE SEQUENCE [LARGE SCALE GENOMIC DNA]</scope>
    <source>
        <strain evidence="7 8">DAOM 242723</strain>
    </source>
</reference>
<evidence type="ECO:0000256" key="1">
    <source>
        <dbReference type="ARBA" id="ARBA00021175"/>
    </source>
</evidence>
<evidence type="ECO:0000256" key="3">
    <source>
        <dbReference type="ARBA" id="ARBA00022964"/>
    </source>
</evidence>
<keyword evidence="3" id="KW-0223">Dioxygenase</keyword>
<dbReference type="EMBL" id="LLXE01000521">
    <property type="protein sequence ID" value="KUM56247.1"/>
    <property type="molecule type" value="Genomic_DNA"/>
</dbReference>
<comment type="caution">
    <text evidence="7">The sequence shown here is derived from an EMBL/GenBank/DDBJ whole genome shotgun (WGS) entry which is preliminary data.</text>
</comment>
<dbReference type="Proteomes" id="UP000055045">
    <property type="component" value="Unassembled WGS sequence"/>
</dbReference>
<dbReference type="GO" id="GO:0043651">
    <property type="term" value="P:linoleic acid metabolic process"/>
    <property type="evidence" value="ECO:0007669"/>
    <property type="project" value="UniProtKB-ARBA"/>
</dbReference>
<sequence>MALFPIHALFLSFLHIIHAVAWPIISTQSVLGPFAALPDDNDPKYSLPMFDTRSWERVNEIHLASKGYIYGPPLLGNTSFFPTGILGEAMVARDKTAWFKDVEYVTNNVYPELSEAATAVTKAGGIQSLSSYEVLYKNQWTSSLPDGISPGMLTNWTQDLLFSMERLSTNPYVVRRLHPSNDRLHFPVDDGVVQQLAGGRTLADLHQEGRLFFADHSYQATYPKTPERWTAACTAYFYIHPDSDDFLPLAIKTNMGKDLTYTPRDDANDWLFAKIAFSMNDLFHSQLYHLANTHDVAEPVHQAALRTMSARHPVRGYLDRLMYQAYAVRPIGEEFLFNDGGFYDSSFALVNWAGKKFATDAYWEHAGHFRSTNFYRDFADRGLVDCAYGPPLHSFPFYETVAPMVQAIEDFTRSFVEDFYPKNSLMGSDHELQAWIIEATSEAQVIDFFPAPLLAREDLVSILSHMAFLSGIAHHALNGATVGEALGVLPLHHSSFNRPLPETKGRIDSLLPWLHNETEALKQASLLVRFNRPLLDEQKGNLLHMFWETEFLGPAGSALHAAERKFRATMLAISGEIRTRQFDEYGLSQGMPFIWRSIDPRKIPYYLCV</sequence>
<dbReference type="PANTHER" id="PTHR11771">
    <property type="entry name" value="LIPOXYGENASE"/>
    <property type="match status" value="1"/>
</dbReference>
<dbReference type="SUPFAM" id="SSF48484">
    <property type="entry name" value="Lipoxigenase"/>
    <property type="match status" value="1"/>
</dbReference>
<keyword evidence="8" id="KW-1185">Reference proteome</keyword>
<feature type="chain" id="PRO_5007100420" description="Manganese lipoxygenase" evidence="5">
    <location>
        <begin position="22"/>
        <end position="609"/>
    </location>
</feature>
<dbReference type="GO" id="GO:0034440">
    <property type="term" value="P:lipid oxidation"/>
    <property type="evidence" value="ECO:0007669"/>
    <property type="project" value="InterPro"/>
</dbReference>
<dbReference type="OrthoDB" id="407298at2759"/>
<accession>A0A101M985</accession>
<dbReference type="GO" id="GO:0050584">
    <property type="term" value="F:linoleate 11-lipoxygenase activity"/>
    <property type="evidence" value="ECO:0007669"/>
    <property type="project" value="UniProtKB-ARBA"/>
</dbReference>
<dbReference type="GO" id="GO:0046872">
    <property type="term" value="F:metal ion binding"/>
    <property type="evidence" value="ECO:0007669"/>
    <property type="project" value="UniProtKB-KW"/>
</dbReference>
<dbReference type="PROSITE" id="PS51393">
    <property type="entry name" value="LIPOXYGENASE_3"/>
    <property type="match status" value="1"/>
</dbReference>
<dbReference type="AlphaFoldDB" id="A0A101M985"/>
<evidence type="ECO:0000256" key="5">
    <source>
        <dbReference type="SAM" id="SignalP"/>
    </source>
</evidence>
<dbReference type="InterPro" id="IPR036226">
    <property type="entry name" value="LipOase_C_sf"/>
</dbReference>
<keyword evidence="5" id="KW-0732">Signal</keyword>
<organism evidence="7 8">
    <name type="scientific">Penicillium freii</name>
    <dbReference type="NCBI Taxonomy" id="48697"/>
    <lineage>
        <taxon>Eukaryota</taxon>
        <taxon>Fungi</taxon>
        <taxon>Dikarya</taxon>
        <taxon>Ascomycota</taxon>
        <taxon>Pezizomycotina</taxon>
        <taxon>Eurotiomycetes</taxon>
        <taxon>Eurotiomycetidae</taxon>
        <taxon>Eurotiales</taxon>
        <taxon>Aspergillaceae</taxon>
        <taxon>Penicillium</taxon>
    </lineage>
</organism>
<keyword evidence="2" id="KW-0479">Metal-binding</keyword>
<dbReference type="Gene3D" id="3.10.450.60">
    <property type="match status" value="1"/>
</dbReference>
<keyword evidence="4" id="KW-0560">Oxidoreductase</keyword>
<dbReference type="STRING" id="48697.A0A101M985"/>
<gene>
    <name evidence="7" type="ORF">ACN42_g10974</name>
</gene>
<dbReference type="Gene3D" id="1.20.245.10">
    <property type="entry name" value="Lipoxygenase-1, Domain 5"/>
    <property type="match status" value="1"/>
</dbReference>
<protein>
    <recommendedName>
        <fullName evidence="1">Manganese lipoxygenase</fullName>
    </recommendedName>
</protein>
<evidence type="ECO:0000259" key="6">
    <source>
        <dbReference type="PROSITE" id="PS51393"/>
    </source>
</evidence>
<evidence type="ECO:0000313" key="7">
    <source>
        <dbReference type="EMBL" id="KUM56247.1"/>
    </source>
</evidence>
<dbReference type="InterPro" id="IPR000907">
    <property type="entry name" value="LipOase"/>
</dbReference>
<feature type="signal peptide" evidence="5">
    <location>
        <begin position="1"/>
        <end position="21"/>
    </location>
</feature>
<dbReference type="Pfam" id="PF00305">
    <property type="entry name" value="Lipoxygenase"/>
    <property type="match status" value="1"/>
</dbReference>
<proteinExistence type="predicted"/>
<evidence type="ECO:0000256" key="4">
    <source>
        <dbReference type="ARBA" id="ARBA00023002"/>
    </source>
</evidence>
<dbReference type="InterPro" id="IPR013819">
    <property type="entry name" value="LipOase_C"/>
</dbReference>
<evidence type="ECO:0000256" key="2">
    <source>
        <dbReference type="ARBA" id="ARBA00022723"/>
    </source>
</evidence>
<feature type="domain" description="Lipoxygenase" evidence="6">
    <location>
        <begin position="24"/>
        <end position="609"/>
    </location>
</feature>
<evidence type="ECO:0000313" key="8">
    <source>
        <dbReference type="Proteomes" id="UP000055045"/>
    </source>
</evidence>